<dbReference type="AlphaFoldDB" id="A0A814HVU9"/>
<dbReference type="OrthoDB" id="119028at2759"/>
<name>A0A814HVU9_9BILA</name>
<gene>
    <name evidence="1" type="ORF">OXX778_LOCUS17075</name>
</gene>
<evidence type="ECO:0000313" key="1">
    <source>
        <dbReference type="EMBL" id="CAF1014812.1"/>
    </source>
</evidence>
<accession>A0A814HVU9</accession>
<organism evidence="1 2">
    <name type="scientific">Brachionus calyciflorus</name>
    <dbReference type="NCBI Taxonomy" id="104777"/>
    <lineage>
        <taxon>Eukaryota</taxon>
        <taxon>Metazoa</taxon>
        <taxon>Spiralia</taxon>
        <taxon>Gnathifera</taxon>
        <taxon>Rotifera</taxon>
        <taxon>Eurotatoria</taxon>
        <taxon>Monogononta</taxon>
        <taxon>Pseudotrocha</taxon>
        <taxon>Ploima</taxon>
        <taxon>Brachionidae</taxon>
        <taxon>Brachionus</taxon>
    </lineage>
</organism>
<keyword evidence="2" id="KW-1185">Reference proteome</keyword>
<protein>
    <submittedName>
        <fullName evidence="1">Uncharacterized protein</fullName>
    </submittedName>
</protein>
<proteinExistence type="predicted"/>
<evidence type="ECO:0000313" key="2">
    <source>
        <dbReference type="Proteomes" id="UP000663879"/>
    </source>
</evidence>
<dbReference type="EMBL" id="CAJNOC010004249">
    <property type="protein sequence ID" value="CAF1014812.1"/>
    <property type="molecule type" value="Genomic_DNA"/>
</dbReference>
<sequence>MLIIKVRLDFLNGIEFCFKLDKKPGSDVQLKREWIDSVRSGWYEGLTRDEHTPSTDNALASIYGIIKSIHTLRERLAVNSYHKNACDMFKNWSMDGVVERKFSTNSNIKSDTWKMAHEFLQSADSTIKKFGKNLNMYILSKKENVHFINSDFINKNYCKIKNLDFDLLFKFAKEINIIAFDSSS</sequence>
<reference evidence="1" key="1">
    <citation type="submission" date="2021-02" db="EMBL/GenBank/DDBJ databases">
        <authorList>
            <person name="Nowell W R."/>
        </authorList>
    </citation>
    <scope>NUCLEOTIDE SEQUENCE</scope>
    <source>
        <strain evidence="1">Ploen Becks lab</strain>
    </source>
</reference>
<comment type="caution">
    <text evidence="1">The sequence shown here is derived from an EMBL/GenBank/DDBJ whole genome shotgun (WGS) entry which is preliminary data.</text>
</comment>
<dbReference type="Proteomes" id="UP000663879">
    <property type="component" value="Unassembled WGS sequence"/>
</dbReference>